<dbReference type="GO" id="GO:0003735">
    <property type="term" value="F:structural constituent of ribosome"/>
    <property type="evidence" value="ECO:0007669"/>
    <property type="project" value="TreeGrafter"/>
</dbReference>
<dbReference type="GO" id="GO:0000463">
    <property type="term" value="P:maturation of LSU-rRNA from tricistronic rRNA transcript (SSU-rRNA, 5.8S rRNA, LSU-rRNA)"/>
    <property type="evidence" value="ECO:0007669"/>
    <property type="project" value="TreeGrafter"/>
</dbReference>
<sequence length="352" mass="40365">MVYLSLYIYIIIETSGTIAIMDPSKGHLVPETLLKRRYDLDKLRAKHASAALTRSGSGNRKRFDRTDNKWTKLKVRKAESFLKNRRQRTNMEIRYNRVKKTGMHTRATDKIDIAVQVIENGSDNDKTAKTVNTRLKNISKYPTPDSIRTELLRRLPRNQTLVSFSHLNSVNKNVVLVVRAADGIGCPPCCRRILSSFRLREQWDAVLLRYDSSTKKRLRLVEPYVAYGIPTHQLVSDLVTKRGYGREFETDIAIDEEKKNTLPKRIALRDNIVIEKALGDSHGIICVEDLVHELTNCSGDGVVFSACMKFLWPFRLSAPKSVYQRNTLKYLEGREDYGDMGDAIVDYVRNIL</sequence>
<keyword evidence="2" id="KW-0687">Ribonucleoprotein</keyword>
<dbReference type="EMBL" id="HBFR01030315">
    <property type="protein sequence ID" value="CAD8894816.1"/>
    <property type="molecule type" value="Transcribed_RNA"/>
</dbReference>
<proteinExistence type="predicted"/>
<dbReference type="PANTHER" id="PTHR11524">
    <property type="entry name" value="60S RIBOSOMAL PROTEIN L7"/>
    <property type="match status" value="1"/>
</dbReference>
<name>A0A7S1BSE2_9STRA</name>
<organism evidence="3">
    <name type="scientific">Corethron hystrix</name>
    <dbReference type="NCBI Taxonomy" id="216773"/>
    <lineage>
        <taxon>Eukaryota</taxon>
        <taxon>Sar</taxon>
        <taxon>Stramenopiles</taxon>
        <taxon>Ochrophyta</taxon>
        <taxon>Bacillariophyta</taxon>
        <taxon>Coscinodiscophyceae</taxon>
        <taxon>Corethrophycidae</taxon>
        <taxon>Corethrales</taxon>
        <taxon>Corethraceae</taxon>
        <taxon>Corethron</taxon>
    </lineage>
</organism>
<dbReference type="Gene3D" id="3.30.1390.20">
    <property type="entry name" value="Ribosomal protein L30, ferredoxin-like fold domain"/>
    <property type="match status" value="1"/>
</dbReference>
<accession>A0A7S1BSE2</accession>
<evidence type="ECO:0000313" key="3">
    <source>
        <dbReference type="EMBL" id="CAD8894816.1"/>
    </source>
</evidence>
<dbReference type="InterPro" id="IPR035808">
    <property type="entry name" value="Ribosomal_uL30_euk_arc"/>
</dbReference>
<dbReference type="InterPro" id="IPR039699">
    <property type="entry name" value="Ribosomal_uL30"/>
</dbReference>
<dbReference type="AlphaFoldDB" id="A0A7S1BSE2"/>
<dbReference type="InterPro" id="IPR036919">
    <property type="entry name" value="Ribo_uL30_ferredoxin-like_sf"/>
</dbReference>
<dbReference type="PANTHER" id="PTHR11524:SF16">
    <property type="entry name" value="LARGE RIBOSOMAL SUBUNIT PROTEIN UL30"/>
    <property type="match status" value="1"/>
</dbReference>
<dbReference type="CDD" id="cd01657">
    <property type="entry name" value="Ribosomal_L7_archeal_euk"/>
    <property type="match status" value="1"/>
</dbReference>
<dbReference type="SUPFAM" id="SSF55129">
    <property type="entry name" value="Ribosomal protein L30p/L7e"/>
    <property type="match status" value="1"/>
</dbReference>
<keyword evidence="1" id="KW-0689">Ribosomal protein</keyword>
<evidence type="ECO:0000256" key="2">
    <source>
        <dbReference type="ARBA" id="ARBA00023274"/>
    </source>
</evidence>
<reference evidence="3" key="1">
    <citation type="submission" date="2021-01" db="EMBL/GenBank/DDBJ databases">
        <authorList>
            <person name="Corre E."/>
            <person name="Pelletier E."/>
            <person name="Niang G."/>
            <person name="Scheremetjew M."/>
            <person name="Finn R."/>
            <person name="Kale V."/>
            <person name="Holt S."/>
            <person name="Cochrane G."/>
            <person name="Meng A."/>
            <person name="Brown T."/>
            <person name="Cohen L."/>
        </authorList>
    </citation>
    <scope>NUCLEOTIDE SEQUENCE</scope>
    <source>
        <strain evidence="3">308</strain>
    </source>
</reference>
<gene>
    <name evidence="3" type="ORF">CHYS00102_LOCUS22030</name>
</gene>
<evidence type="ECO:0000256" key="1">
    <source>
        <dbReference type="ARBA" id="ARBA00022980"/>
    </source>
</evidence>
<dbReference type="GO" id="GO:0022625">
    <property type="term" value="C:cytosolic large ribosomal subunit"/>
    <property type="evidence" value="ECO:0007669"/>
    <property type="project" value="TreeGrafter"/>
</dbReference>
<evidence type="ECO:0008006" key="4">
    <source>
        <dbReference type="Google" id="ProtNLM"/>
    </source>
</evidence>
<dbReference type="GO" id="GO:0003723">
    <property type="term" value="F:RNA binding"/>
    <property type="evidence" value="ECO:0007669"/>
    <property type="project" value="TreeGrafter"/>
</dbReference>
<protein>
    <recommendedName>
        <fullName evidence="4">Ribosomal protein L30 ferredoxin-like fold domain-containing protein</fullName>
    </recommendedName>
</protein>